<dbReference type="KEGG" id="elj:ELUMI_v1c04900"/>
<dbReference type="EMBL" id="CP024963">
    <property type="protein sequence ID" value="ATZ17214.1"/>
    <property type="molecule type" value="Genomic_DNA"/>
</dbReference>
<keyword evidence="4" id="KW-1185">Reference proteome</keyword>
<evidence type="ECO:0000313" key="4">
    <source>
        <dbReference type="Proteomes" id="UP000232063"/>
    </source>
</evidence>
<sequence length="1669" mass="190800">MKKLLFSTILTSSLLVSTSFTVSYTQNLAKKLEQLKSKQLEQKNIRTIDPTYPSFTIGNPLENLKLEHEGYDWSDNKKDNKFLISWKTYANSFEEFKQKYPEIQINTPRFITKGYASYTPQTNDKSNQNPVINTNTITQSTPPDISLENAPKFHLNSSISANHGGSSSTAKAAAGVHLYEENGNIYIKAEIWAQTWRNTAFWSPEVSAEIILGDITFKTSYDFSSDLSNYTAQIQSHFQINSFTSPWINSTETINHWTGSGDSSNQAKISDEIKRRVKNLPNKDEWNSYIDLDNPQFSINEAVSNGVIKIKLNKRGVNSTIENKFKTDFEMPVTIKFDDKTIDFANSDEFIKNIEFESTTSQHIDSTNTIDIWSGNNSLTSNKDLTIQEVTARISKFKNNKQWNKYIDLDKPIFTWNKNDPNNSSQGFLKVEFKKREGVNADFVKKFKLEYNIHVKVKFDKNGITSKINDVFAKTPFDLITNTSPIMNNESIIDDQDGSPNKGLNNKQVIEREIDKRFKTLTNSHPAIANNLEITNKKFVQEENKVIIQFKDAQSLINEGQWIQNIPIKVNVRPTAIALNRSFLQRISIKPGNMIDPKNPGKSVLDEPELIWDKEKPTFVYHNKVDFEFASSKSAKETVTVNGEPIEVYDNIFKKELLDQNLGLKPNEKYVQYDIIVNGWDKIDENGQILPQPKPRTINFSIAINSLISRSSFKWMAWDPVEDKNQPEKYQQWVLTQEKLPNKDGQLEANPKYDPTIDPKSGVRIQQVFVKTDKKYLDKHPFPLDPFDLNGNFIKPENGFNEKNRTVGYFAEAYVVNKGVLNLFQDKTFDQAFEKVERIQITDSEGKPVSSENSKPELVDFKNEGQFSSSGLYEYFFYVKDKAPLYQNSSGKKLNPADVSTYPPTGNNIPASAGNILHKFLFVSNKEVAYQKFTSLPFIKNNPDIMEFNSGNSLVSHRLKWYLINKYNFTTQQLDVLNYENNFAYWKEYVSAAIDGKLTPPEPGNNFLVLNQLKLDSLLRNQTDVLKLFKEIEAYAQEKVNKFAMNNKGTAIYKTHWDLYIDGVDVALNEFNAPQHLKHLANITDEIKSANFIIKAKDNVKEVQGETKFLVVNNPFFEPDKVLDLNKINWKAQEYNFSGVEEGTNTKLDEPTFRKKWIKDLMQKQLEIAISHVNPKGKPKYLQDYKLSVLETGLGNKEYDLEAFESIQKIEEFLSNSNSNLKIKVTSNPMVKHPLLINSTIQKYINNPDAPLPPIIPTPDVATDLSLFLNVENLEIVDLINNVTNPELQPEQIFDKNNQLLWNKLISAQKEKNNKVWSNDPESAQRLNEFLDTLNIKHFKLFHKDSGQRPKPNPDKPNEVLYKGTFNIKSNNDRLYYGSHNAEFFTATKLDPPPVDHRKNIEDLFPITNIGEVIGDGDDKYTKEEVFEKLIQMNAATYDPKLFKIEYFTFRWFYQNKPSENGFDHSMQLGISTEGENYLYGSKLTINYWTTKKDKDPKPPVIDPYKPIIANISDESMTVGDKNKIITVDIENPIKNKEISVKSSDNAIAKASVNYAGKIVLQAIAEGTVTITVSYPEADDVTFQLIVNRKEIINPDPGPIDPEKPDPGPIDPEKPNPDPGGEKPNPDKDKFSPLNLLWIIPLALIGVGLIFFIGKRISIRRKSRRIGKR</sequence>
<organism evidence="3 4">
    <name type="scientific">Williamsoniiplasma luminosum</name>
    <dbReference type="NCBI Taxonomy" id="214888"/>
    <lineage>
        <taxon>Bacteria</taxon>
        <taxon>Bacillati</taxon>
        <taxon>Mycoplasmatota</taxon>
        <taxon>Mollicutes</taxon>
        <taxon>Entomoplasmatales</taxon>
        <taxon>Williamsoniiplasma</taxon>
    </lineage>
</organism>
<reference evidence="3 4" key="1">
    <citation type="submission" date="2017-11" db="EMBL/GenBank/DDBJ databases">
        <title>Genome sequence of Entomoplasma luminosum PIMN-1 (ATCC 49195).</title>
        <authorList>
            <person name="Lo W.-S."/>
            <person name="Gasparich G.E."/>
            <person name="Kuo C.-H."/>
        </authorList>
    </citation>
    <scope>NUCLEOTIDE SEQUENCE [LARGE SCALE GENOMIC DNA]</scope>
    <source>
        <strain evidence="3 4">PIMN-1</strain>
    </source>
</reference>
<dbReference type="NCBIfam" id="NF045892">
    <property type="entry name" value="ICE_Mbov_0399"/>
    <property type="match status" value="1"/>
</dbReference>
<keyword evidence="2" id="KW-0812">Transmembrane</keyword>
<accession>A0A2K8NTX8</accession>
<feature type="transmembrane region" description="Helical" evidence="2">
    <location>
        <begin position="1636"/>
        <end position="1654"/>
    </location>
</feature>
<proteinExistence type="predicted"/>
<keyword evidence="2" id="KW-1133">Transmembrane helix</keyword>
<feature type="region of interest" description="Disordered" evidence="1">
    <location>
        <begin position="121"/>
        <end position="145"/>
    </location>
</feature>
<dbReference type="Proteomes" id="UP000232063">
    <property type="component" value="Chromosome"/>
</dbReference>
<feature type="compositionally biased region" description="Basic and acidic residues" evidence="1">
    <location>
        <begin position="1601"/>
        <end position="1627"/>
    </location>
</feature>
<evidence type="ECO:0000256" key="1">
    <source>
        <dbReference type="SAM" id="MobiDB-lite"/>
    </source>
</evidence>
<dbReference type="RefSeq" id="WP_025734642.1">
    <property type="nucleotide sequence ID" value="NZ_CP024963.1"/>
</dbReference>
<name>A0A2K8NTX8_9MOLU</name>
<evidence type="ECO:0000256" key="2">
    <source>
        <dbReference type="SAM" id="Phobius"/>
    </source>
</evidence>
<protein>
    <submittedName>
        <fullName evidence="3">Uncharacterized protein</fullName>
    </submittedName>
</protein>
<feature type="compositionally biased region" description="Polar residues" evidence="1">
    <location>
        <begin position="121"/>
        <end position="143"/>
    </location>
</feature>
<gene>
    <name evidence="3" type="ORF">ELUMI_v1c04900</name>
</gene>
<dbReference type="OrthoDB" id="400200at2"/>
<feature type="region of interest" description="Disordered" evidence="1">
    <location>
        <begin position="1593"/>
        <end position="1627"/>
    </location>
</feature>
<evidence type="ECO:0000313" key="3">
    <source>
        <dbReference type="EMBL" id="ATZ17214.1"/>
    </source>
</evidence>
<keyword evidence="2" id="KW-0472">Membrane</keyword>
<dbReference type="Gene3D" id="2.60.40.1080">
    <property type="match status" value="1"/>
</dbReference>